<dbReference type="PANTHER" id="PTHR42693:SF33">
    <property type="entry name" value="ARYLSULFATASE"/>
    <property type="match status" value="1"/>
</dbReference>
<dbReference type="Gene3D" id="3.40.720.10">
    <property type="entry name" value="Alkaline Phosphatase, subunit A"/>
    <property type="match status" value="1"/>
</dbReference>
<comment type="similarity">
    <text evidence="1">Belongs to the sulfatase family.</text>
</comment>
<dbReference type="OrthoDB" id="103349at2759"/>
<evidence type="ECO:0000313" key="3">
    <source>
        <dbReference type="EMBL" id="RYP04443.1"/>
    </source>
</evidence>
<name>A0A4Q4TGM7_9PEZI</name>
<evidence type="ECO:0000256" key="1">
    <source>
        <dbReference type="ARBA" id="ARBA00008779"/>
    </source>
</evidence>
<dbReference type="GO" id="GO:0004065">
    <property type="term" value="F:arylsulfatase activity"/>
    <property type="evidence" value="ECO:0007669"/>
    <property type="project" value="TreeGrafter"/>
</dbReference>
<dbReference type="InterPro" id="IPR024607">
    <property type="entry name" value="Sulfatase_CS"/>
</dbReference>
<dbReference type="PANTHER" id="PTHR42693">
    <property type="entry name" value="ARYLSULFATASE FAMILY MEMBER"/>
    <property type="match status" value="1"/>
</dbReference>
<gene>
    <name evidence="3" type="ORF">DL764_004454</name>
</gene>
<protein>
    <submittedName>
        <fullName evidence="3">Uncharacterized protein</fullName>
    </submittedName>
</protein>
<sequence>MSGMSLAYQSAAVASEKPYFLIIDADDLAKGGVSLINVHRASACSPRRSMLFSGTDNHITGLGQMADHIGKNRELFNGKPRNGSYLNFGVVALSEILQDSGYLTLISGKWLVLVVAYINCATCGDNRSEKVSRRGKGTCALARVALATSRTGPRGEGEALLLLPRLHRAASARKMEIFAAMLHVVEYLEWTGKLNNTFILFISTNGAEGTLFEALPMLNGATGMGALS</sequence>
<dbReference type="InterPro" id="IPR017850">
    <property type="entry name" value="Alkaline_phosphatase_core_sf"/>
</dbReference>
<dbReference type="InterPro" id="IPR050738">
    <property type="entry name" value="Sulfatase"/>
</dbReference>
<organism evidence="3 4">
    <name type="scientific">Monosporascus ibericus</name>
    <dbReference type="NCBI Taxonomy" id="155417"/>
    <lineage>
        <taxon>Eukaryota</taxon>
        <taxon>Fungi</taxon>
        <taxon>Dikarya</taxon>
        <taxon>Ascomycota</taxon>
        <taxon>Pezizomycotina</taxon>
        <taxon>Sordariomycetes</taxon>
        <taxon>Xylariomycetidae</taxon>
        <taxon>Xylariales</taxon>
        <taxon>Xylariales incertae sedis</taxon>
        <taxon>Monosporascus</taxon>
    </lineage>
</organism>
<proteinExistence type="inferred from homology"/>
<dbReference type="Proteomes" id="UP000293360">
    <property type="component" value="Unassembled WGS sequence"/>
</dbReference>
<dbReference type="AlphaFoldDB" id="A0A4Q4TGM7"/>
<dbReference type="SUPFAM" id="SSF53649">
    <property type="entry name" value="Alkaline phosphatase-like"/>
    <property type="match status" value="1"/>
</dbReference>
<keyword evidence="2" id="KW-0378">Hydrolase</keyword>
<accession>A0A4Q4TGM7</accession>
<dbReference type="PROSITE" id="PS00149">
    <property type="entry name" value="SULFATASE_2"/>
    <property type="match status" value="1"/>
</dbReference>
<keyword evidence="4" id="KW-1185">Reference proteome</keyword>
<evidence type="ECO:0000256" key="2">
    <source>
        <dbReference type="ARBA" id="ARBA00022801"/>
    </source>
</evidence>
<reference evidence="3 4" key="1">
    <citation type="submission" date="2018-06" db="EMBL/GenBank/DDBJ databases">
        <title>Complete Genomes of Monosporascus.</title>
        <authorList>
            <person name="Robinson A.J."/>
            <person name="Natvig D.O."/>
        </authorList>
    </citation>
    <scope>NUCLEOTIDE SEQUENCE [LARGE SCALE GENOMIC DNA]</scope>
    <source>
        <strain evidence="3 4">CBS 110550</strain>
    </source>
</reference>
<dbReference type="STRING" id="155417.A0A4Q4TGM7"/>
<dbReference type="EMBL" id="QJNU01000210">
    <property type="protein sequence ID" value="RYP04443.1"/>
    <property type="molecule type" value="Genomic_DNA"/>
</dbReference>
<comment type="caution">
    <text evidence="3">The sequence shown here is derived from an EMBL/GenBank/DDBJ whole genome shotgun (WGS) entry which is preliminary data.</text>
</comment>
<evidence type="ECO:0000313" key="4">
    <source>
        <dbReference type="Proteomes" id="UP000293360"/>
    </source>
</evidence>